<feature type="compositionally biased region" description="Basic and acidic residues" evidence="1">
    <location>
        <begin position="123"/>
        <end position="140"/>
    </location>
</feature>
<sequence length="194" mass="21122">MDGLRFSVFIAVLLLGLVCAVHCETETQSLNAKDDGGKKEDGGSSSTTSATAEKEEETSNGTTEEVTTPNPSSACGGLKGFLHLCDTHKDDDLLKKARNVPESDGEDAKHSGEHSDEDEEEKNESADTVKVEPVPKESEKRRRKRREAEDESSESNESTEEVNVAPENVPPENLALLNEGDDGSQEEGQYERKK</sequence>
<dbReference type="EMBL" id="JAWJWE010000036">
    <property type="protein sequence ID" value="KAK6629278.1"/>
    <property type="molecule type" value="Genomic_DNA"/>
</dbReference>
<protein>
    <recommendedName>
        <fullName evidence="5">Secreted protein</fullName>
    </recommendedName>
</protein>
<feature type="compositionally biased region" description="Basic and acidic residues" evidence="1">
    <location>
        <begin position="32"/>
        <end position="42"/>
    </location>
</feature>
<accession>A0AAN8PDX7</accession>
<evidence type="ECO:0000313" key="4">
    <source>
        <dbReference type="Proteomes" id="UP001372834"/>
    </source>
</evidence>
<reference evidence="3 4" key="1">
    <citation type="submission" date="2023-10" db="EMBL/GenBank/DDBJ databases">
        <title>Genomes of two closely related lineages of the louse Polyplax serrata with different host specificities.</title>
        <authorList>
            <person name="Martinu J."/>
            <person name="Tarabai H."/>
            <person name="Stefka J."/>
            <person name="Hypsa V."/>
        </authorList>
    </citation>
    <scope>NUCLEOTIDE SEQUENCE [LARGE SCALE GENOMIC DNA]</scope>
    <source>
        <strain evidence="3">HR10_N</strain>
    </source>
</reference>
<gene>
    <name evidence="3" type="ORF">RUM43_003095</name>
</gene>
<dbReference type="AlphaFoldDB" id="A0AAN8PDX7"/>
<feature type="compositionally biased region" description="Polar residues" evidence="1">
    <location>
        <begin position="60"/>
        <end position="73"/>
    </location>
</feature>
<proteinExistence type="predicted"/>
<organism evidence="3 4">
    <name type="scientific">Polyplax serrata</name>
    <name type="common">Common mouse louse</name>
    <dbReference type="NCBI Taxonomy" id="468196"/>
    <lineage>
        <taxon>Eukaryota</taxon>
        <taxon>Metazoa</taxon>
        <taxon>Ecdysozoa</taxon>
        <taxon>Arthropoda</taxon>
        <taxon>Hexapoda</taxon>
        <taxon>Insecta</taxon>
        <taxon>Pterygota</taxon>
        <taxon>Neoptera</taxon>
        <taxon>Paraneoptera</taxon>
        <taxon>Psocodea</taxon>
        <taxon>Troctomorpha</taxon>
        <taxon>Phthiraptera</taxon>
        <taxon>Anoplura</taxon>
        <taxon>Polyplacidae</taxon>
        <taxon>Polyplax</taxon>
    </lineage>
</organism>
<dbReference type="Proteomes" id="UP001372834">
    <property type="component" value="Unassembled WGS sequence"/>
</dbReference>
<name>A0AAN8PDX7_POLSC</name>
<evidence type="ECO:0000256" key="1">
    <source>
        <dbReference type="SAM" id="MobiDB-lite"/>
    </source>
</evidence>
<feature type="region of interest" description="Disordered" evidence="1">
    <location>
        <begin position="31"/>
        <end position="81"/>
    </location>
</feature>
<evidence type="ECO:0000313" key="3">
    <source>
        <dbReference type="EMBL" id="KAK6629278.1"/>
    </source>
</evidence>
<feature type="compositionally biased region" description="Basic and acidic residues" evidence="1">
    <location>
        <begin position="95"/>
        <end position="114"/>
    </location>
</feature>
<keyword evidence="2" id="KW-0732">Signal</keyword>
<comment type="caution">
    <text evidence="3">The sequence shown here is derived from an EMBL/GenBank/DDBJ whole genome shotgun (WGS) entry which is preliminary data.</text>
</comment>
<feature type="region of interest" description="Disordered" evidence="1">
    <location>
        <begin position="95"/>
        <end position="194"/>
    </location>
</feature>
<evidence type="ECO:0008006" key="5">
    <source>
        <dbReference type="Google" id="ProtNLM"/>
    </source>
</evidence>
<feature type="compositionally biased region" description="Acidic residues" evidence="1">
    <location>
        <begin position="149"/>
        <end position="160"/>
    </location>
</feature>
<feature type="signal peptide" evidence="2">
    <location>
        <begin position="1"/>
        <end position="23"/>
    </location>
</feature>
<evidence type="ECO:0000256" key="2">
    <source>
        <dbReference type="SAM" id="SignalP"/>
    </source>
</evidence>
<feature type="chain" id="PRO_5043004450" description="Secreted protein" evidence="2">
    <location>
        <begin position="24"/>
        <end position="194"/>
    </location>
</feature>